<dbReference type="EMBL" id="JAHBOM010000023">
    <property type="protein sequence ID" value="MBU8826168.1"/>
    <property type="molecule type" value="Genomic_DNA"/>
</dbReference>
<dbReference type="InterPro" id="IPR022902">
    <property type="entry name" value="NAcTrfase_Eis"/>
</dbReference>
<evidence type="ECO:0000256" key="3">
    <source>
        <dbReference type="ARBA" id="ARBA00022679"/>
    </source>
</evidence>
<dbReference type="InterPro" id="IPR025559">
    <property type="entry name" value="Eis_dom"/>
</dbReference>
<feature type="active site" description="Proton donor" evidence="5">
    <location>
        <position position="126"/>
    </location>
</feature>
<dbReference type="Gene3D" id="3.30.1050.10">
    <property type="entry name" value="SCP2 sterol-binding domain"/>
    <property type="match status" value="1"/>
</dbReference>
<dbReference type="RefSeq" id="WP_073678509.1">
    <property type="nucleotide sequence ID" value="NZ_JAHBOL010000025.1"/>
</dbReference>
<feature type="binding site" evidence="5">
    <location>
        <begin position="93"/>
        <end position="98"/>
    </location>
    <ligand>
        <name>acetyl-CoA</name>
        <dbReference type="ChEBI" id="CHEBI:57288"/>
    </ligand>
</feature>
<reference evidence="7 8" key="1">
    <citation type="submission" date="2021-05" db="EMBL/GenBank/DDBJ databases">
        <title>Draft Genome Sequences of Clinical Respiratory Isolates of Mycobacterium goodii Recovered in Ireland.</title>
        <authorList>
            <person name="Flanagan P.R."/>
            <person name="Mok S."/>
            <person name="Roycroft E."/>
            <person name="Rogers T.R."/>
            <person name="Fitzgibbon M."/>
        </authorList>
    </citation>
    <scope>NUCLEOTIDE SEQUENCE [LARGE SCALE GENOMIC DNA]</scope>
    <source>
        <strain evidence="7 8">14IE55</strain>
    </source>
</reference>
<dbReference type="PROSITE" id="PS51186">
    <property type="entry name" value="GNAT"/>
    <property type="match status" value="1"/>
</dbReference>
<dbReference type="PANTHER" id="PTHR37817">
    <property type="entry name" value="N-ACETYLTRANSFERASE EIS"/>
    <property type="match status" value="1"/>
</dbReference>
<dbReference type="Gene3D" id="3.40.630.30">
    <property type="match status" value="2"/>
</dbReference>
<feature type="binding site" evidence="5">
    <location>
        <begin position="121"/>
        <end position="122"/>
    </location>
    <ligand>
        <name>acetyl-CoA</name>
        <dbReference type="ChEBI" id="CHEBI:57288"/>
    </ligand>
</feature>
<organism evidence="7 8">
    <name type="scientific">Mycolicibacterium goodii</name>
    <name type="common">Mycobacterium goodii</name>
    <dbReference type="NCBI Taxonomy" id="134601"/>
    <lineage>
        <taxon>Bacteria</taxon>
        <taxon>Bacillati</taxon>
        <taxon>Actinomycetota</taxon>
        <taxon>Actinomycetes</taxon>
        <taxon>Mycobacteriales</taxon>
        <taxon>Mycobacteriaceae</taxon>
        <taxon>Mycolicibacterium</taxon>
    </lineage>
</organism>
<keyword evidence="8" id="KW-1185">Reference proteome</keyword>
<keyword evidence="4 5" id="KW-0012">Acyltransferase</keyword>
<sequence length="401" mass="43717">MITPLTLDPLTDADWARMSLLGRFAFGDIEPDETLAVWRSLVADGAAVVVGSDTDDAFVGQSLYLDFELTVPGGEVLPAAGISFVAVAPTHRRRGVLRAMYTQLHDLIAEANYPLAVLTASEGGIYGRFGYGVATIEQQVSVDRRSAQFHPAAPDPGGVRIVEPAAHRDDIADIYDRWRRRTPGGLVRPAALLDDMLADRPESRRGGSEWFAFLHQDGYALYRADSRDGRKVARVEELTAVTADAHAAMWRALLGLDLFDRVTIGTHPHDPLPYLLTDPRLAQVTFSADDLWVRIMDVPAALEARRYQGDLDVVLDVADGFRSDGGRFALQISGGRARCTPTDAPADIELDLDVLGSLYLGAHRIDGFAAANRLRCKDSEQLQRFGAAFVSDVPAELGFGF</sequence>
<feature type="domain" description="N-acetyltransferase" evidence="6">
    <location>
        <begin position="5"/>
        <end position="156"/>
    </location>
</feature>
<dbReference type="NCBIfam" id="NF002367">
    <property type="entry name" value="PRK01346.1-4"/>
    <property type="match status" value="1"/>
</dbReference>
<dbReference type="InterPro" id="IPR036527">
    <property type="entry name" value="SCP2_sterol-bd_dom_sf"/>
</dbReference>
<comment type="similarity">
    <text evidence="1 5">Belongs to the acetyltransferase Eis family.</text>
</comment>
<proteinExistence type="inferred from homology"/>
<dbReference type="InterPro" id="IPR016181">
    <property type="entry name" value="Acyl_CoA_acyltransferase"/>
</dbReference>
<evidence type="ECO:0000313" key="7">
    <source>
        <dbReference type="EMBL" id="MBU8826168.1"/>
    </source>
</evidence>
<comment type="caution">
    <text evidence="7">The sequence shown here is derived from an EMBL/GenBank/DDBJ whole genome shotgun (WGS) entry which is preliminary data.</text>
</comment>
<accession>A0ABS6HU13</accession>
<dbReference type="SUPFAM" id="SSF55718">
    <property type="entry name" value="SCP-like"/>
    <property type="match status" value="1"/>
</dbReference>
<evidence type="ECO:0000256" key="1">
    <source>
        <dbReference type="ARBA" id="ARBA00009213"/>
    </source>
</evidence>
<dbReference type="SUPFAM" id="SSF55729">
    <property type="entry name" value="Acyl-CoA N-acyltransferases (Nat)"/>
    <property type="match status" value="1"/>
</dbReference>
<dbReference type="Proteomes" id="UP000696413">
    <property type="component" value="Unassembled WGS sequence"/>
</dbReference>
<keyword evidence="2" id="KW-1036">Host cytoplasmic vesicle</keyword>
<evidence type="ECO:0000259" key="6">
    <source>
        <dbReference type="PROSITE" id="PS51186"/>
    </source>
</evidence>
<dbReference type="InterPro" id="IPR000182">
    <property type="entry name" value="GNAT_dom"/>
</dbReference>
<evidence type="ECO:0000313" key="8">
    <source>
        <dbReference type="Proteomes" id="UP000696413"/>
    </source>
</evidence>
<comment type="subunit">
    <text evidence="5">Homohexamer; trimer of dimers.</text>
</comment>
<dbReference type="HAMAP" id="MF_01812">
    <property type="entry name" value="Eis"/>
    <property type="match status" value="1"/>
</dbReference>
<keyword evidence="3 5" id="KW-0808">Transferase</keyword>
<feature type="active site" description="Proton acceptor; via carboxylate" evidence="5">
    <location>
        <position position="401"/>
    </location>
</feature>
<dbReference type="Pfam" id="PF13527">
    <property type="entry name" value="Acetyltransf_9"/>
    <property type="match status" value="1"/>
</dbReference>
<dbReference type="PANTHER" id="PTHR37817:SF1">
    <property type="entry name" value="N-ACETYLTRANSFERASE EIS"/>
    <property type="match status" value="1"/>
</dbReference>
<evidence type="ECO:0000256" key="5">
    <source>
        <dbReference type="HAMAP-Rule" id="MF_01812"/>
    </source>
</evidence>
<dbReference type="Pfam" id="PF13530">
    <property type="entry name" value="SCP2_2"/>
    <property type="match status" value="1"/>
</dbReference>
<evidence type="ECO:0000256" key="4">
    <source>
        <dbReference type="ARBA" id="ARBA00023315"/>
    </source>
</evidence>
<dbReference type="Pfam" id="PF17668">
    <property type="entry name" value="Acetyltransf_17"/>
    <property type="match status" value="1"/>
</dbReference>
<protein>
    <submittedName>
        <fullName evidence="7">Enhanced intracellular survival protein Eis</fullName>
    </submittedName>
</protein>
<dbReference type="InterPro" id="IPR051554">
    <property type="entry name" value="Acetyltransferase_Eis"/>
</dbReference>
<dbReference type="InterPro" id="IPR041380">
    <property type="entry name" value="Acetyltransf_17"/>
</dbReference>
<gene>
    <name evidence="7" type="ORF">KL859_25255</name>
</gene>
<evidence type="ECO:0000256" key="2">
    <source>
        <dbReference type="ARBA" id="ARBA00022488"/>
    </source>
</evidence>
<dbReference type="NCBIfam" id="NF002368">
    <property type="entry name" value="PRK01346.1-5"/>
    <property type="match status" value="1"/>
</dbReference>
<name>A0ABS6HU13_MYCGD</name>
<feature type="binding site" evidence="5">
    <location>
        <begin position="85"/>
        <end position="87"/>
    </location>
    <ligand>
        <name>acetyl-CoA</name>
        <dbReference type="ChEBI" id="CHEBI:57288"/>
    </ligand>
</feature>